<feature type="transmembrane region" description="Helical" evidence="8">
    <location>
        <begin position="93"/>
        <end position="116"/>
    </location>
</feature>
<dbReference type="RefSeq" id="WP_179277309.1">
    <property type="nucleotide sequence ID" value="NZ_BOMU01000065.1"/>
</dbReference>
<keyword evidence="2" id="KW-1003">Cell membrane</keyword>
<feature type="transmembrane region" description="Helical" evidence="8">
    <location>
        <begin position="395"/>
        <end position="416"/>
    </location>
</feature>
<dbReference type="GO" id="GO:0005886">
    <property type="term" value="C:plasma membrane"/>
    <property type="evidence" value="ECO:0007669"/>
    <property type="project" value="UniProtKB-SubCell"/>
</dbReference>
<accession>A0A239CSE7</accession>
<proteinExistence type="predicted"/>
<keyword evidence="7 8" id="KW-0472">Membrane</keyword>
<reference evidence="10 11" key="1">
    <citation type="submission" date="2017-06" db="EMBL/GenBank/DDBJ databases">
        <authorList>
            <person name="Kim H.J."/>
            <person name="Triplett B.A."/>
        </authorList>
    </citation>
    <scope>NUCLEOTIDE SEQUENCE [LARGE SCALE GENOMIC DNA]</scope>
    <source>
        <strain evidence="10 11">DSM 43151</strain>
    </source>
</reference>
<feature type="transmembrane region" description="Helical" evidence="8">
    <location>
        <begin position="344"/>
        <end position="361"/>
    </location>
</feature>
<evidence type="ECO:0000256" key="5">
    <source>
        <dbReference type="ARBA" id="ARBA00022692"/>
    </source>
</evidence>
<feature type="transmembrane region" description="Helical" evidence="8">
    <location>
        <begin position="221"/>
        <end position="248"/>
    </location>
</feature>
<evidence type="ECO:0000256" key="6">
    <source>
        <dbReference type="ARBA" id="ARBA00022989"/>
    </source>
</evidence>
<evidence type="ECO:0000256" key="4">
    <source>
        <dbReference type="ARBA" id="ARBA00022679"/>
    </source>
</evidence>
<dbReference type="InterPro" id="IPR050297">
    <property type="entry name" value="LipidA_mod_glycosyltrf_83"/>
</dbReference>
<evidence type="ECO:0000256" key="1">
    <source>
        <dbReference type="ARBA" id="ARBA00004651"/>
    </source>
</evidence>
<feature type="transmembrane region" description="Helical" evidence="8">
    <location>
        <begin position="170"/>
        <end position="186"/>
    </location>
</feature>
<feature type="transmembrane region" description="Helical" evidence="8">
    <location>
        <begin position="308"/>
        <end position="337"/>
    </location>
</feature>
<feature type="transmembrane region" description="Helical" evidence="8">
    <location>
        <begin position="138"/>
        <end position="163"/>
    </location>
</feature>
<evidence type="ECO:0000256" key="3">
    <source>
        <dbReference type="ARBA" id="ARBA00022676"/>
    </source>
</evidence>
<evidence type="ECO:0000256" key="2">
    <source>
        <dbReference type="ARBA" id="ARBA00022475"/>
    </source>
</evidence>
<dbReference type="Pfam" id="PF13231">
    <property type="entry name" value="PMT_2"/>
    <property type="match status" value="1"/>
</dbReference>
<organism evidence="10 11">
    <name type="scientific">Actinoplanes regularis</name>
    <dbReference type="NCBI Taxonomy" id="52697"/>
    <lineage>
        <taxon>Bacteria</taxon>
        <taxon>Bacillati</taxon>
        <taxon>Actinomycetota</taxon>
        <taxon>Actinomycetes</taxon>
        <taxon>Micromonosporales</taxon>
        <taxon>Micromonosporaceae</taxon>
        <taxon>Actinoplanes</taxon>
    </lineage>
</organism>
<dbReference type="PANTHER" id="PTHR33908">
    <property type="entry name" value="MANNOSYLTRANSFERASE YKCB-RELATED"/>
    <property type="match status" value="1"/>
</dbReference>
<gene>
    <name evidence="10" type="ORF">SAMN06264365_11254</name>
</gene>
<evidence type="ECO:0000256" key="8">
    <source>
        <dbReference type="SAM" id="Phobius"/>
    </source>
</evidence>
<evidence type="ECO:0000313" key="11">
    <source>
        <dbReference type="Proteomes" id="UP000198415"/>
    </source>
</evidence>
<evidence type="ECO:0000259" key="9">
    <source>
        <dbReference type="Pfam" id="PF13231"/>
    </source>
</evidence>
<dbReference type="InterPro" id="IPR038731">
    <property type="entry name" value="RgtA/B/C-like"/>
</dbReference>
<feature type="domain" description="Glycosyltransferase RgtA/B/C/D-like" evidence="9">
    <location>
        <begin position="97"/>
        <end position="205"/>
    </location>
</feature>
<evidence type="ECO:0000256" key="7">
    <source>
        <dbReference type="ARBA" id="ARBA00023136"/>
    </source>
</evidence>
<feature type="transmembrane region" description="Helical" evidence="8">
    <location>
        <begin position="192"/>
        <end position="209"/>
    </location>
</feature>
<feature type="transmembrane region" description="Helical" evidence="8">
    <location>
        <begin position="367"/>
        <end position="388"/>
    </location>
</feature>
<comment type="subcellular location">
    <subcellularLocation>
        <location evidence="1">Cell membrane</location>
        <topology evidence="1">Multi-pass membrane protein</topology>
    </subcellularLocation>
</comment>
<dbReference type="EMBL" id="FZNR01000012">
    <property type="protein sequence ID" value="SNS22802.1"/>
    <property type="molecule type" value="Genomic_DNA"/>
</dbReference>
<name>A0A239CSE7_9ACTN</name>
<dbReference type="AlphaFoldDB" id="A0A239CSE7"/>
<keyword evidence="4 10" id="KW-0808">Transferase</keyword>
<keyword evidence="11" id="KW-1185">Reference proteome</keyword>
<keyword evidence="5 8" id="KW-0812">Transmembrane</keyword>
<dbReference type="GO" id="GO:0016763">
    <property type="term" value="F:pentosyltransferase activity"/>
    <property type="evidence" value="ECO:0007669"/>
    <property type="project" value="TreeGrafter"/>
</dbReference>
<dbReference type="PANTHER" id="PTHR33908:SF11">
    <property type="entry name" value="MEMBRANE PROTEIN"/>
    <property type="match status" value="1"/>
</dbReference>
<protein>
    <submittedName>
        <fullName evidence="10">Dolichyl-phosphate-mannose-protein mannosyltransferase</fullName>
    </submittedName>
</protein>
<keyword evidence="3 10" id="KW-0328">Glycosyltransferase</keyword>
<dbReference type="Proteomes" id="UP000198415">
    <property type="component" value="Unassembled WGS sequence"/>
</dbReference>
<keyword evidence="6 8" id="KW-1133">Transmembrane helix</keyword>
<evidence type="ECO:0000313" key="10">
    <source>
        <dbReference type="EMBL" id="SNS22802.1"/>
    </source>
</evidence>
<sequence length="540" mass="58730">MVAGLLAQMAAVMIITARQQSVTVDETVYVGTAAMYLRDHTLTYNYEHPPLTKLAMAAGLSFADIHTDPAFQGDQWTLGRQVLYERGNDAQHLLLLARLPMIGLTLLFGLVVFLFGRDLAGPYGGLVALALYTFSPDVITFGSLGGVDMPTVGFLLTTLWLLWNARGRPYLCLPFAGIALGAALASKMSALPALPIAALLVMLSVWHAGKARRLGRARPVALLGAGAGAAAGVLVIAFGVVWVTYLIVDPHLRWTTPPDLPVIGGFTGQVIDWLPLPESYRDGMRFQFGLEDDSYSAYVFGHRYPEGVWFYMPAALLIKEPLGMLALWLIGAVAMLANRRVRAAAPYVLVPTLALLGVAMTNARSYGVRYVLFVPVILAVAAAAVAIYRNRWVRGVAALLVLAVVVSSVRTFPYYLPYSNEAFGGTSQTYRQLSDSNVDWGQDLQRLSGYLDEKYPGRRVWLLYRGRGVPKYYGIRQANPLKSPVDQVHGVIAVSATCLLSLCRPAGVDGAVAQPAMDELLRTSRQVGDVGHSIFIFERP</sequence>
<dbReference type="GO" id="GO:0009103">
    <property type="term" value="P:lipopolysaccharide biosynthetic process"/>
    <property type="evidence" value="ECO:0007669"/>
    <property type="project" value="UniProtKB-ARBA"/>
</dbReference>